<feature type="binding site" evidence="1">
    <location>
        <position position="71"/>
    </location>
    <ligand>
        <name>Zn(2+)</name>
        <dbReference type="ChEBI" id="CHEBI:29105"/>
    </ligand>
</feature>
<gene>
    <name evidence="2" type="ORF">GKE97_12500</name>
</gene>
<dbReference type="PANTHER" id="PTHR30037:SF4">
    <property type="entry name" value="DNA-3-METHYLADENINE GLYCOSYLASE I"/>
    <property type="match status" value="1"/>
</dbReference>
<dbReference type="GO" id="GO:0046872">
    <property type="term" value="F:metal ion binding"/>
    <property type="evidence" value="ECO:0007669"/>
    <property type="project" value="UniProtKB-KW"/>
</dbReference>
<dbReference type="GO" id="GO:0006284">
    <property type="term" value="P:base-excision repair"/>
    <property type="evidence" value="ECO:0007669"/>
    <property type="project" value="InterPro"/>
</dbReference>
<keyword evidence="1" id="KW-0862">Zinc</keyword>
<sequence length="252" mass="28347">MSPGWYLNGNTVRLASHLIFSLFTKFFLSNDFAGGFPFSHFYAIVQMISRFPAQPGGKGEERADMGEGARCPWAKTEHEILYHDTEWCRPCRDDRALFELLELEGFQAGLSWKLILERRAALRAAFADFEPAALAGWGEDEVEAALAAPGVIKNRSKARCAVTNARAFLAVAEEWGSFARYLWHWVDGVPVDHRLERPEDMPAEDDLSRRVSADLKKRGFRFVGPVIVYSYLQGAGLINDHLVTCPWHGEGL</sequence>
<dbReference type="EMBL" id="WKPR01000011">
    <property type="protein sequence ID" value="MSB20340.1"/>
    <property type="molecule type" value="Genomic_DNA"/>
</dbReference>
<dbReference type="SUPFAM" id="SSF48150">
    <property type="entry name" value="DNA-glycosylase"/>
    <property type="match status" value="1"/>
</dbReference>
<evidence type="ECO:0000313" key="3">
    <source>
        <dbReference type="Proteomes" id="UP000434475"/>
    </source>
</evidence>
<dbReference type="Pfam" id="PF03352">
    <property type="entry name" value="Adenine_glyco"/>
    <property type="match status" value="1"/>
</dbReference>
<accession>A0A6I2R5W8</accession>
<evidence type="ECO:0000256" key="1">
    <source>
        <dbReference type="PIRSR" id="PIRSR605019-1"/>
    </source>
</evidence>
<feature type="binding site" evidence="1">
    <location>
        <position position="241"/>
    </location>
    <ligand>
        <name>Zn(2+)</name>
        <dbReference type="ChEBI" id="CHEBI:29105"/>
    </ligand>
</feature>
<comment type="caution">
    <text evidence="2">The sequence shown here is derived from an EMBL/GenBank/DDBJ whole genome shotgun (WGS) entry which is preliminary data.</text>
</comment>
<proteinExistence type="predicted"/>
<evidence type="ECO:0000313" key="2">
    <source>
        <dbReference type="EMBL" id="MSB20340.1"/>
    </source>
</evidence>
<organism evidence="2 3">
    <name type="scientific">Flavonifractor plautii</name>
    <name type="common">Fusobacterium plautii</name>
    <dbReference type="NCBI Taxonomy" id="292800"/>
    <lineage>
        <taxon>Bacteria</taxon>
        <taxon>Bacillati</taxon>
        <taxon>Bacillota</taxon>
        <taxon>Clostridia</taxon>
        <taxon>Eubacteriales</taxon>
        <taxon>Oscillospiraceae</taxon>
        <taxon>Flavonifractor</taxon>
    </lineage>
</organism>
<keyword evidence="1" id="KW-0479">Metal-binding</keyword>
<protein>
    <submittedName>
        <fullName evidence="2">DNA-3-methyladenine glycosylase I</fullName>
    </submittedName>
</protein>
<dbReference type="InterPro" id="IPR005019">
    <property type="entry name" value="Adenine_glyco"/>
</dbReference>
<dbReference type="InterPro" id="IPR011257">
    <property type="entry name" value="DNA_glycosylase"/>
</dbReference>
<dbReference type="PANTHER" id="PTHR30037">
    <property type="entry name" value="DNA-3-METHYLADENINE GLYCOSYLASE 1"/>
    <property type="match status" value="1"/>
</dbReference>
<dbReference type="Gene3D" id="1.10.340.30">
    <property type="entry name" value="Hypothetical protein, domain 2"/>
    <property type="match status" value="1"/>
</dbReference>
<name>A0A6I2R5W8_FLAPL</name>
<feature type="binding site" evidence="1">
    <location>
        <position position="245"/>
    </location>
    <ligand>
        <name>Zn(2+)</name>
        <dbReference type="ChEBI" id="CHEBI:29105"/>
    </ligand>
</feature>
<dbReference type="Proteomes" id="UP000434475">
    <property type="component" value="Unassembled WGS sequence"/>
</dbReference>
<dbReference type="AlphaFoldDB" id="A0A6I2R5W8"/>
<reference evidence="2 3" key="1">
    <citation type="journal article" date="2019" name="Nat. Med.">
        <title>A library of human gut bacterial isolates paired with longitudinal multiomics data enables mechanistic microbiome research.</title>
        <authorList>
            <person name="Poyet M."/>
            <person name="Groussin M."/>
            <person name="Gibbons S.M."/>
            <person name="Avila-Pacheco J."/>
            <person name="Jiang X."/>
            <person name="Kearney S.M."/>
            <person name="Perrotta A.R."/>
            <person name="Berdy B."/>
            <person name="Zhao S."/>
            <person name="Lieberman T.D."/>
            <person name="Swanson P.K."/>
            <person name="Smith M."/>
            <person name="Roesemann S."/>
            <person name="Alexander J.E."/>
            <person name="Rich S.A."/>
            <person name="Livny J."/>
            <person name="Vlamakis H."/>
            <person name="Clish C."/>
            <person name="Bullock K."/>
            <person name="Deik A."/>
            <person name="Scott J."/>
            <person name="Pierce K.A."/>
            <person name="Xavier R.J."/>
            <person name="Alm E.J."/>
        </authorList>
    </citation>
    <scope>NUCLEOTIDE SEQUENCE [LARGE SCALE GENOMIC DNA]</scope>
    <source>
        <strain evidence="2 3">BIOML-A2</strain>
    </source>
</reference>
<feature type="binding site" evidence="1">
    <location>
        <position position="83"/>
    </location>
    <ligand>
        <name>Zn(2+)</name>
        <dbReference type="ChEBI" id="CHEBI:29105"/>
    </ligand>
</feature>
<dbReference type="GO" id="GO:0008725">
    <property type="term" value="F:DNA-3-methyladenine glycosylase activity"/>
    <property type="evidence" value="ECO:0007669"/>
    <property type="project" value="InterPro"/>
</dbReference>
<dbReference type="InterPro" id="IPR052891">
    <property type="entry name" value="DNA-3mA_glycosylase"/>
</dbReference>